<feature type="domain" description="Histidine kinase" evidence="7">
    <location>
        <begin position="325"/>
        <end position="543"/>
    </location>
</feature>
<dbReference type="PROSITE" id="PS50109">
    <property type="entry name" value="HIS_KIN"/>
    <property type="match status" value="1"/>
</dbReference>
<dbReference type="AlphaFoldDB" id="A0A563U2R5"/>
<evidence type="ECO:0000256" key="4">
    <source>
        <dbReference type="ARBA" id="ARBA00022679"/>
    </source>
</evidence>
<dbReference type="GO" id="GO:0000155">
    <property type="term" value="F:phosphorelay sensor kinase activity"/>
    <property type="evidence" value="ECO:0007669"/>
    <property type="project" value="InterPro"/>
</dbReference>
<dbReference type="OrthoDB" id="921707at2"/>
<evidence type="ECO:0000256" key="1">
    <source>
        <dbReference type="ARBA" id="ARBA00000085"/>
    </source>
</evidence>
<dbReference type="Pfam" id="PF02518">
    <property type="entry name" value="HATPase_c"/>
    <property type="match status" value="1"/>
</dbReference>
<feature type="transmembrane region" description="Helical" evidence="6">
    <location>
        <begin position="7"/>
        <end position="26"/>
    </location>
</feature>
<comment type="caution">
    <text evidence="8">The sequence shown here is derived from an EMBL/GenBank/DDBJ whole genome shotgun (WGS) entry which is preliminary data.</text>
</comment>
<dbReference type="InterPro" id="IPR003594">
    <property type="entry name" value="HATPase_dom"/>
</dbReference>
<dbReference type="RefSeq" id="WP_146272201.1">
    <property type="nucleotide sequence ID" value="NZ_VOEI01000004.1"/>
</dbReference>
<dbReference type="CDD" id="cd00075">
    <property type="entry name" value="HATPase"/>
    <property type="match status" value="1"/>
</dbReference>
<dbReference type="PRINTS" id="PR00344">
    <property type="entry name" value="BCTRLSENSOR"/>
</dbReference>
<evidence type="ECO:0000313" key="8">
    <source>
        <dbReference type="EMBL" id="TWR25636.1"/>
    </source>
</evidence>
<evidence type="ECO:0000313" key="9">
    <source>
        <dbReference type="Proteomes" id="UP000318010"/>
    </source>
</evidence>
<dbReference type="EC" id="2.7.13.3" evidence="2"/>
<accession>A0A563U2R5</accession>
<reference evidence="8 9" key="1">
    <citation type="submission" date="2019-07" db="EMBL/GenBank/DDBJ databases">
        <authorList>
            <person name="Kim J."/>
        </authorList>
    </citation>
    <scope>NUCLEOTIDE SEQUENCE [LARGE SCALE GENOMIC DNA]</scope>
    <source>
        <strain evidence="8 9">MJ1a</strain>
    </source>
</reference>
<dbReference type="InterPro" id="IPR005467">
    <property type="entry name" value="His_kinase_dom"/>
</dbReference>
<dbReference type="PANTHER" id="PTHR43547">
    <property type="entry name" value="TWO-COMPONENT HISTIDINE KINASE"/>
    <property type="match status" value="1"/>
</dbReference>
<evidence type="ECO:0000256" key="6">
    <source>
        <dbReference type="SAM" id="Phobius"/>
    </source>
</evidence>
<dbReference type="InterPro" id="IPR003661">
    <property type="entry name" value="HisK_dim/P_dom"/>
</dbReference>
<keyword evidence="6" id="KW-1133">Transmembrane helix</keyword>
<proteinExistence type="predicted"/>
<dbReference type="InterPro" id="IPR036890">
    <property type="entry name" value="HATPase_C_sf"/>
</dbReference>
<comment type="catalytic activity">
    <reaction evidence="1">
        <text>ATP + protein L-histidine = ADP + protein N-phospho-L-histidine.</text>
        <dbReference type="EC" id="2.7.13.3"/>
    </reaction>
</comment>
<dbReference type="EMBL" id="VOEI01000004">
    <property type="protein sequence ID" value="TWR25636.1"/>
    <property type="molecule type" value="Genomic_DNA"/>
</dbReference>
<dbReference type="Gene3D" id="1.10.287.130">
    <property type="match status" value="1"/>
</dbReference>
<dbReference type="PANTHER" id="PTHR43547:SF2">
    <property type="entry name" value="HYBRID SIGNAL TRANSDUCTION HISTIDINE KINASE C"/>
    <property type="match status" value="1"/>
</dbReference>
<keyword evidence="5" id="KW-0418">Kinase</keyword>
<dbReference type="SMART" id="SM00387">
    <property type="entry name" value="HATPase_c"/>
    <property type="match status" value="1"/>
</dbReference>
<dbReference type="Pfam" id="PF00512">
    <property type="entry name" value="HisKA"/>
    <property type="match status" value="1"/>
</dbReference>
<keyword evidence="3" id="KW-0597">Phosphoprotein</keyword>
<evidence type="ECO:0000259" key="7">
    <source>
        <dbReference type="PROSITE" id="PS50109"/>
    </source>
</evidence>
<evidence type="ECO:0000256" key="3">
    <source>
        <dbReference type="ARBA" id="ARBA00022553"/>
    </source>
</evidence>
<evidence type="ECO:0000256" key="2">
    <source>
        <dbReference type="ARBA" id="ARBA00012438"/>
    </source>
</evidence>
<sequence length="544" mass="62046">MKRKLKIVMVLAAIALTGIIIFQAYWSINAYKLNKQQFDRDINTAMQRAMDSCKRDYFDSIRKVMVYRLSDTAIHIKLDTIIERDTAHPSLNIMVSDKYTSFGQPYHMLLGAYDFYRRKLPHKATTPEILTEMSFYVPSFLDRIEMLLSMQDIASHFGELQGFLQKHKNEEPSDSLMAHNRIIKHGVYELPQNFRQADSLKISKYYRAELNKLHPKASFKLSISDKPIPPKTADPHHVDDLRYSETDEVNYKYHGFLFLQHTSKNQLFVRAVFDRAQAGLLKEMLAPLLFSALLIVFTIFCFIYIIRTIINQKRLTELKDDFINNMTHELKTPIATISVAIEGMQKYNALDDPDKTARYLQTCRNELGRLNDLVNKVLNIAAFESHDIPLNKEWTDIDGLMSDLVNSETLKADKQVDISFENTVGVKSVFADKLHLRNILANLIDNAVKYCAEPVVIRIILSKNGNYAEFIVKDNGIGIPAEHLGQIFDKFHRVPSGNVHDVKGTGLGLNYVKHMVEAHGGKVDVKSVVGNGTSVSFTLPLSND</sequence>
<organism evidence="8 9">
    <name type="scientific">Mucilaginibacter achroorhodeus</name>
    <dbReference type="NCBI Taxonomy" id="2599294"/>
    <lineage>
        <taxon>Bacteria</taxon>
        <taxon>Pseudomonadati</taxon>
        <taxon>Bacteroidota</taxon>
        <taxon>Sphingobacteriia</taxon>
        <taxon>Sphingobacteriales</taxon>
        <taxon>Sphingobacteriaceae</taxon>
        <taxon>Mucilaginibacter</taxon>
    </lineage>
</organism>
<dbReference type="InterPro" id="IPR036097">
    <property type="entry name" value="HisK_dim/P_sf"/>
</dbReference>
<dbReference type="FunFam" id="3.30.565.10:FF:000006">
    <property type="entry name" value="Sensor histidine kinase WalK"/>
    <property type="match status" value="1"/>
</dbReference>
<keyword evidence="6" id="KW-0472">Membrane</keyword>
<dbReference type="SUPFAM" id="SSF55874">
    <property type="entry name" value="ATPase domain of HSP90 chaperone/DNA topoisomerase II/histidine kinase"/>
    <property type="match status" value="1"/>
</dbReference>
<keyword evidence="9" id="KW-1185">Reference proteome</keyword>
<dbReference type="CDD" id="cd00082">
    <property type="entry name" value="HisKA"/>
    <property type="match status" value="1"/>
</dbReference>
<evidence type="ECO:0000256" key="5">
    <source>
        <dbReference type="ARBA" id="ARBA00022777"/>
    </source>
</evidence>
<dbReference type="SUPFAM" id="SSF47384">
    <property type="entry name" value="Homodimeric domain of signal transducing histidine kinase"/>
    <property type="match status" value="1"/>
</dbReference>
<dbReference type="Proteomes" id="UP000318010">
    <property type="component" value="Unassembled WGS sequence"/>
</dbReference>
<name>A0A563U2R5_9SPHI</name>
<feature type="transmembrane region" description="Helical" evidence="6">
    <location>
        <begin position="284"/>
        <end position="306"/>
    </location>
</feature>
<dbReference type="Gene3D" id="3.30.565.10">
    <property type="entry name" value="Histidine kinase-like ATPase, C-terminal domain"/>
    <property type="match status" value="1"/>
</dbReference>
<dbReference type="SMART" id="SM00388">
    <property type="entry name" value="HisKA"/>
    <property type="match status" value="1"/>
</dbReference>
<keyword evidence="6" id="KW-0812">Transmembrane</keyword>
<protein>
    <recommendedName>
        <fullName evidence="2">histidine kinase</fullName>
        <ecNumber evidence="2">2.7.13.3</ecNumber>
    </recommendedName>
</protein>
<gene>
    <name evidence="8" type="ORF">FPZ42_13670</name>
</gene>
<dbReference type="InterPro" id="IPR004358">
    <property type="entry name" value="Sig_transdc_His_kin-like_C"/>
</dbReference>
<keyword evidence="4" id="KW-0808">Transferase</keyword>